<keyword evidence="1" id="KW-0732">Signal</keyword>
<organism evidence="2 3">
    <name type="scientific">Triangularia verruculosa</name>
    <dbReference type="NCBI Taxonomy" id="2587418"/>
    <lineage>
        <taxon>Eukaryota</taxon>
        <taxon>Fungi</taxon>
        <taxon>Dikarya</taxon>
        <taxon>Ascomycota</taxon>
        <taxon>Pezizomycotina</taxon>
        <taxon>Sordariomycetes</taxon>
        <taxon>Sordariomycetidae</taxon>
        <taxon>Sordariales</taxon>
        <taxon>Podosporaceae</taxon>
        <taxon>Triangularia</taxon>
    </lineage>
</organism>
<evidence type="ECO:0000313" key="3">
    <source>
        <dbReference type="Proteomes" id="UP001303160"/>
    </source>
</evidence>
<keyword evidence="3" id="KW-1185">Reference proteome</keyword>
<reference evidence="2" key="1">
    <citation type="journal article" date="2023" name="Mol. Phylogenet. Evol.">
        <title>Genome-scale phylogeny and comparative genomics of the fungal order Sordariales.</title>
        <authorList>
            <person name="Hensen N."/>
            <person name="Bonometti L."/>
            <person name="Westerberg I."/>
            <person name="Brannstrom I.O."/>
            <person name="Guillou S."/>
            <person name="Cros-Aarteil S."/>
            <person name="Calhoun S."/>
            <person name="Haridas S."/>
            <person name="Kuo A."/>
            <person name="Mondo S."/>
            <person name="Pangilinan J."/>
            <person name="Riley R."/>
            <person name="LaButti K."/>
            <person name="Andreopoulos B."/>
            <person name="Lipzen A."/>
            <person name="Chen C."/>
            <person name="Yan M."/>
            <person name="Daum C."/>
            <person name="Ng V."/>
            <person name="Clum A."/>
            <person name="Steindorff A."/>
            <person name="Ohm R.A."/>
            <person name="Martin F."/>
            <person name="Silar P."/>
            <person name="Natvig D.O."/>
            <person name="Lalanne C."/>
            <person name="Gautier V."/>
            <person name="Ament-Velasquez S.L."/>
            <person name="Kruys A."/>
            <person name="Hutchinson M.I."/>
            <person name="Powell A.J."/>
            <person name="Barry K."/>
            <person name="Miller A.N."/>
            <person name="Grigoriev I.V."/>
            <person name="Debuchy R."/>
            <person name="Gladieux P."/>
            <person name="Hiltunen Thoren M."/>
            <person name="Johannesson H."/>
        </authorList>
    </citation>
    <scope>NUCLEOTIDE SEQUENCE</scope>
    <source>
        <strain evidence="2">CBS 315.58</strain>
    </source>
</reference>
<sequence>MAQFLLFNLILSLFFSNNNGLVDAQILAKAYTGCDWYRTQASSPTQTTAPSLLDTRGAVHICNKSNQPLSTATDVSAATGCQARVNTNNAAYLCDTYQPVPVANDLAYGFAIQTTVIHLACDSRGRGWAAGGDGVYWDVWRGYNWGSEQGGVRNRQECERLPGNLWGGCFWRWNWARGEVNG</sequence>
<reference evidence="2" key="2">
    <citation type="submission" date="2023-05" db="EMBL/GenBank/DDBJ databases">
        <authorList>
            <consortium name="Lawrence Berkeley National Laboratory"/>
            <person name="Steindorff A."/>
            <person name="Hensen N."/>
            <person name="Bonometti L."/>
            <person name="Westerberg I."/>
            <person name="Brannstrom I.O."/>
            <person name="Guillou S."/>
            <person name="Cros-Aarteil S."/>
            <person name="Calhoun S."/>
            <person name="Haridas S."/>
            <person name="Kuo A."/>
            <person name="Mondo S."/>
            <person name="Pangilinan J."/>
            <person name="Riley R."/>
            <person name="Labutti K."/>
            <person name="Andreopoulos B."/>
            <person name="Lipzen A."/>
            <person name="Chen C."/>
            <person name="Yanf M."/>
            <person name="Daum C."/>
            <person name="Ng V."/>
            <person name="Clum A."/>
            <person name="Ohm R."/>
            <person name="Martin F."/>
            <person name="Silar P."/>
            <person name="Natvig D."/>
            <person name="Lalanne C."/>
            <person name="Gautier V."/>
            <person name="Ament-Velasquez S.L."/>
            <person name="Kruys A."/>
            <person name="Hutchinson M.I."/>
            <person name="Powell A.J."/>
            <person name="Barry K."/>
            <person name="Miller A.N."/>
            <person name="Grigoriev I.V."/>
            <person name="Debuchy R."/>
            <person name="Gladieux P."/>
            <person name="Thoren M.H."/>
            <person name="Johannesson H."/>
        </authorList>
    </citation>
    <scope>NUCLEOTIDE SEQUENCE</scope>
    <source>
        <strain evidence="2">CBS 315.58</strain>
    </source>
</reference>
<name>A0AAN6XCM4_9PEZI</name>
<evidence type="ECO:0000313" key="2">
    <source>
        <dbReference type="EMBL" id="KAK4198273.1"/>
    </source>
</evidence>
<accession>A0AAN6XCM4</accession>
<protein>
    <submittedName>
        <fullName evidence="2">Family 45 putative glycoside hydrolase</fullName>
    </submittedName>
</protein>
<dbReference type="EMBL" id="MU863949">
    <property type="protein sequence ID" value="KAK4198273.1"/>
    <property type="molecule type" value="Genomic_DNA"/>
</dbReference>
<dbReference type="Gene3D" id="2.40.40.10">
    <property type="entry name" value="RlpA-like domain"/>
    <property type="match status" value="2"/>
</dbReference>
<feature type="chain" id="PRO_5042952928" evidence="1">
    <location>
        <begin position="25"/>
        <end position="182"/>
    </location>
</feature>
<keyword evidence="2" id="KW-0378">Hydrolase</keyword>
<comment type="caution">
    <text evidence="2">The sequence shown here is derived from an EMBL/GenBank/DDBJ whole genome shotgun (WGS) entry which is preliminary data.</text>
</comment>
<dbReference type="InterPro" id="IPR036908">
    <property type="entry name" value="RlpA-like_sf"/>
</dbReference>
<gene>
    <name evidence="2" type="ORF">QBC40DRAFT_341428</name>
</gene>
<dbReference type="Proteomes" id="UP001303160">
    <property type="component" value="Unassembled WGS sequence"/>
</dbReference>
<dbReference type="SUPFAM" id="SSF50685">
    <property type="entry name" value="Barwin-like endoglucanases"/>
    <property type="match status" value="1"/>
</dbReference>
<dbReference type="AlphaFoldDB" id="A0AAN6XCM4"/>
<evidence type="ECO:0000256" key="1">
    <source>
        <dbReference type="SAM" id="SignalP"/>
    </source>
</evidence>
<proteinExistence type="predicted"/>
<feature type="signal peptide" evidence="1">
    <location>
        <begin position="1"/>
        <end position="24"/>
    </location>
</feature>
<dbReference type="GO" id="GO:0016787">
    <property type="term" value="F:hydrolase activity"/>
    <property type="evidence" value="ECO:0007669"/>
    <property type="project" value="UniProtKB-KW"/>
</dbReference>